<gene>
    <name evidence="1" type="ORF">SAMN05192549_104193</name>
</gene>
<evidence type="ECO:0000313" key="2">
    <source>
        <dbReference type="Proteomes" id="UP000184339"/>
    </source>
</evidence>
<proteinExistence type="predicted"/>
<dbReference type="SUPFAM" id="SSF56214">
    <property type="entry name" value="4'-phosphopantetheinyl transferase"/>
    <property type="match status" value="1"/>
</dbReference>
<dbReference type="GO" id="GO:0000287">
    <property type="term" value="F:magnesium ion binding"/>
    <property type="evidence" value="ECO:0007669"/>
    <property type="project" value="InterPro"/>
</dbReference>
<protein>
    <submittedName>
        <fullName evidence="1">4'-phosphopantetheinyl transferase</fullName>
    </submittedName>
</protein>
<reference evidence="2" key="1">
    <citation type="submission" date="2016-11" db="EMBL/GenBank/DDBJ databases">
        <authorList>
            <person name="Varghese N."/>
            <person name="Submissions S."/>
        </authorList>
    </citation>
    <scope>NUCLEOTIDE SEQUENCE [LARGE SCALE GENOMIC DNA]</scope>
    <source>
        <strain evidence="2">Sac-22</strain>
    </source>
</reference>
<keyword evidence="1" id="KW-0808">Transferase</keyword>
<dbReference type="Proteomes" id="UP000184339">
    <property type="component" value="Unassembled WGS sequence"/>
</dbReference>
<evidence type="ECO:0000313" key="1">
    <source>
        <dbReference type="EMBL" id="SHN07687.1"/>
    </source>
</evidence>
<keyword evidence="2" id="KW-1185">Reference proteome</keyword>
<dbReference type="GO" id="GO:0008897">
    <property type="term" value="F:holo-[acyl-carrier-protein] synthase activity"/>
    <property type="evidence" value="ECO:0007669"/>
    <property type="project" value="InterPro"/>
</dbReference>
<dbReference type="AlphaFoldDB" id="A0A1M7NUG6"/>
<name>A0A1M7NUG6_9BURK</name>
<dbReference type="OrthoDB" id="8778929at2"/>
<organism evidence="1 2">
    <name type="scientific">Duganella sacchari</name>
    <dbReference type="NCBI Taxonomy" id="551987"/>
    <lineage>
        <taxon>Bacteria</taxon>
        <taxon>Pseudomonadati</taxon>
        <taxon>Pseudomonadota</taxon>
        <taxon>Betaproteobacteria</taxon>
        <taxon>Burkholderiales</taxon>
        <taxon>Oxalobacteraceae</taxon>
        <taxon>Telluria group</taxon>
        <taxon>Duganella</taxon>
    </lineage>
</organism>
<dbReference type="EMBL" id="FRCX01000004">
    <property type="protein sequence ID" value="SHN07687.1"/>
    <property type="molecule type" value="Genomic_DNA"/>
</dbReference>
<accession>A0A1M7NUG6</accession>
<dbReference type="InterPro" id="IPR037143">
    <property type="entry name" value="4-PPantetheinyl_Trfase_dom_sf"/>
</dbReference>
<sequence>MKTLAVQLWPGPVPVPQDGLFAILIDLTATPPPAGPQRDIARSRIRLATREALAAVLRVRVGDISIASQPGEPPRILLAGSVCRIGCSFSHDGNYALAAINLQGPVGADLMQIQDIPDWQIVARDYLGQDAVAALLAAPDRPLALAEAWTRYEARLKLSGLALSEWTGHAPDAAIHLQSLVLPAGMAGTLAYRPSDTTTPRQ</sequence>
<dbReference type="Gene3D" id="3.90.470.20">
    <property type="entry name" value="4'-phosphopantetheinyl transferase domain"/>
    <property type="match status" value="1"/>
</dbReference>
<dbReference type="RefSeq" id="WP_072784031.1">
    <property type="nucleotide sequence ID" value="NZ_FRCX01000004.1"/>
</dbReference>
<dbReference type="STRING" id="551987.SAMN05192549_104193"/>